<evidence type="ECO:0000313" key="1">
    <source>
        <dbReference type="EMBL" id="AAF22014.1"/>
    </source>
</evidence>
<protein>
    <submittedName>
        <fullName evidence="1">PRO1659</fullName>
    </submittedName>
</protein>
<accession>Q9UHU3</accession>
<reference evidence="1" key="1">
    <citation type="submission" date="1999-01" db="EMBL/GenBank/DDBJ databases">
        <title>Functional prediction of the coding sequences of 33 new genes deduced by analysis of cDNA clones from human fetal liver.</title>
        <authorList>
            <person name="Zhang C."/>
            <person name="Yu Y."/>
            <person name="Zhang S."/>
            <person name="Wei H."/>
            <person name="Zhou G."/>
            <person name="Bi J."/>
            <person name="Zhang Y."/>
            <person name="Liu M."/>
            <person name="He F."/>
        </authorList>
    </citation>
    <scope>NUCLEOTIDE SEQUENCE</scope>
    <source>
        <tissue evidence="1">Liver</tissue>
    </source>
</reference>
<dbReference type="EMBL" id="AF118070">
    <property type="protein sequence ID" value="AAF22014.1"/>
    <property type="molecule type" value="mRNA"/>
</dbReference>
<name>Q9UHU3_HUMAN</name>
<sequence length="105" mass="11806">MPYLERKSLCNCIVQKPSLFSPEDGFVHLPPPLRTSCPKRLCLSQQNTHTHTHTHTIKTHKDVCAARKESQLPSRLISHRLKAKACGTSIFQNRSVSLHLALADP</sequence>
<organism evidence="1">
    <name type="scientific">Homo sapiens</name>
    <name type="common">Human</name>
    <dbReference type="NCBI Taxonomy" id="9606"/>
    <lineage>
        <taxon>Eukaryota</taxon>
        <taxon>Metazoa</taxon>
        <taxon>Chordata</taxon>
        <taxon>Craniata</taxon>
        <taxon>Vertebrata</taxon>
        <taxon>Euteleostomi</taxon>
        <taxon>Mammalia</taxon>
        <taxon>Eutheria</taxon>
        <taxon>Euarchontoglires</taxon>
        <taxon>Primates</taxon>
        <taxon>Haplorrhini</taxon>
        <taxon>Catarrhini</taxon>
        <taxon>Hominidae</taxon>
        <taxon>Homo</taxon>
    </lineage>
</organism>
<dbReference type="AlphaFoldDB" id="Q9UHU3"/>
<proteinExistence type="evidence at transcript level"/>